<dbReference type="InterPro" id="IPR024747">
    <property type="entry name" value="Pyridox_Oxase-rel"/>
</dbReference>
<reference evidence="1 2" key="1">
    <citation type="journal article" date="2019" name="J. Ind. Microbiol. Biotechnol.">
        <title>The complete genomic sequence of Streptomyces spectabilis NRRL-2792 and identification of secondary metabolite biosynthetic gene clusters.</title>
        <authorList>
            <person name="Sinha A."/>
            <person name="Phillips-Salemka S."/>
            <person name="Niraula T.A."/>
            <person name="Short K.A."/>
            <person name="Niraula N.P."/>
        </authorList>
    </citation>
    <scope>NUCLEOTIDE SEQUENCE [LARGE SCALE GENOMIC DNA]</scope>
    <source>
        <strain evidence="1 2">NRRL 2792</strain>
    </source>
</reference>
<dbReference type="AlphaFoldDB" id="A0A516R1B9"/>
<name>A0A516R1B9_STRST</name>
<dbReference type="SUPFAM" id="SSF50475">
    <property type="entry name" value="FMN-binding split barrel"/>
    <property type="match status" value="1"/>
</dbReference>
<dbReference type="InterPro" id="IPR012349">
    <property type="entry name" value="Split_barrel_FMN-bd"/>
</dbReference>
<dbReference type="Pfam" id="PF12900">
    <property type="entry name" value="Pyridox_ox_2"/>
    <property type="match status" value="1"/>
</dbReference>
<accession>A0A516R1B9</accession>
<protein>
    <submittedName>
        <fullName evidence="1">Pyridoxamine 5'-phosphate oxidase family protein</fullName>
    </submittedName>
</protein>
<dbReference type="Proteomes" id="UP000316806">
    <property type="component" value="Chromosome"/>
</dbReference>
<dbReference type="RefSeq" id="WP_144001031.1">
    <property type="nucleotide sequence ID" value="NZ_CP040916.1"/>
</dbReference>
<organism evidence="1 2">
    <name type="scientific">Streptomyces spectabilis</name>
    <dbReference type="NCBI Taxonomy" id="68270"/>
    <lineage>
        <taxon>Bacteria</taxon>
        <taxon>Bacillati</taxon>
        <taxon>Actinomycetota</taxon>
        <taxon>Actinomycetes</taxon>
        <taxon>Kitasatosporales</taxon>
        <taxon>Streptomycetaceae</taxon>
        <taxon>Streptomyces</taxon>
    </lineage>
</organism>
<sequence length="137" mass="14820">MSSLPAARRLVEVSGAEALYLLEGSRTGRLVYVHKGTAALRPAAHLLAYGRLVVRTPVPETALPDRIGVTYHVDDIRTAIGTGWSVSASGPVEFVSDPDELAHYRRTLPGWTHGPHDTLLRISPQTVSGFRLARAEA</sequence>
<evidence type="ECO:0000313" key="1">
    <source>
        <dbReference type="EMBL" id="QDQ09453.1"/>
    </source>
</evidence>
<dbReference type="Gene3D" id="2.30.110.10">
    <property type="entry name" value="Electron Transport, Fmn-binding Protein, Chain A"/>
    <property type="match status" value="1"/>
</dbReference>
<gene>
    <name evidence="1" type="ORF">FH965_01810</name>
</gene>
<dbReference type="EMBL" id="CP040916">
    <property type="protein sequence ID" value="QDQ09453.1"/>
    <property type="molecule type" value="Genomic_DNA"/>
</dbReference>
<evidence type="ECO:0000313" key="2">
    <source>
        <dbReference type="Proteomes" id="UP000316806"/>
    </source>
</evidence>
<proteinExistence type="predicted"/>